<dbReference type="InterPro" id="IPR032191">
    <property type="entry name" value="CNOT1_CAF1_bind"/>
</dbReference>
<feature type="domain" description="CCR4-NOT transcription complex subunit 1-like NOT1 connector" evidence="3">
    <location>
        <begin position="316"/>
        <end position="384"/>
    </location>
</feature>
<dbReference type="GO" id="GO:0000932">
    <property type="term" value="C:P-body"/>
    <property type="evidence" value="ECO:0007669"/>
    <property type="project" value="TreeGrafter"/>
</dbReference>
<keyword evidence="1" id="KW-0812">Transmembrane</keyword>
<feature type="transmembrane region" description="Helical" evidence="1">
    <location>
        <begin position="231"/>
        <end position="257"/>
    </location>
</feature>
<dbReference type="GO" id="GO:0060090">
    <property type="term" value="F:molecular adaptor activity"/>
    <property type="evidence" value="ECO:0007669"/>
    <property type="project" value="TreeGrafter"/>
</dbReference>
<dbReference type="InterPro" id="IPR055454">
    <property type="entry name" value="CNOT1-like_NOT1_connector"/>
</dbReference>
<dbReference type="EMBL" id="BJWL01000014">
    <property type="protein sequence ID" value="GFZ00403.1"/>
    <property type="molecule type" value="Genomic_DNA"/>
</dbReference>
<dbReference type="Proteomes" id="UP000585474">
    <property type="component" value="Unassembled WGS sequence"/>
</dbReference>
<name>A0A7J0FNV6_9ERIC</name>
<dbReference type="GO" id="GO:0017148">
    <property type="term" value="P:negative regulation of translation"/>
    <property type="evidence" value="ECO:0007669"/>
    <property type="project" value="InterPro"/>
</dbReference>
<dbReference type="AlphaFoldDB" id="A0A7J0FNV6"/>
<accession>A0A7J0FNV6</accession>
<organism evidence="4 5">
    <name type="scientific">Actinidia rufa</name>
    <dbReference type="NCBI Taxonomy" id="165716"/>
    <lineage>
        <taxon>Eukaryota</taxon>
        <taxon>Viridiplantae</taxon>
        <taxon>Streptophyta</taxon>
        <taxon>Embryophyta</taxon>
        <taxon>Tracheophyta</taxon>
        <taxon>Spermatophyta</taxon>
        <taxon>Magnoliopsida</taxon>
        <taxon>eudicotyledons</taxon>
        <taxon>Gunneridae</taxon>
        <taxon>Pentapetalae</taxon>
        <taxon>asterids</taxon>
        <taxon>Ericales</taxon>
        <taxon>Actinidiaceae</taxon>
        <taxon>Actinidia</taxon>
    </lineage>
</organism>
<keyword evidence="1" id="KW-0472">Membrane</keyword>
<keyword evidence="1" id="KW-1133">Transmembrane helix</keyword>
<dbReference type="FunFam" id="1.25.40.180:FF:000223">
    <property type="match status" value="1"/>
</dbReference>
<gene>
    <name evidence="4" type="ORF">Acr_14g0000390</name>
</gene>
<sequence length="476" mass="52411">MCVFTFQVLLGSDLIKSSSEERSLLKILGSWLGKSTIGRNQVLRGREIDPKSLIIEAYEKGFMIAVIPFTSKILELCQSSQAYQPPNPLTMGILGLLAEIYAMPNLKMNLKFDIEVLFKNLGVNPKDVTPTSLLKDRMVGEVKSGTISTLNQVELLLEVASASHAGGHSHILSQVCISSVYPNWRLSISSVSVCDVQNLVVDLACCSGTLTEDEKLAALGLSDHLPSAQGLLTTAIIIFCLSALFQSFFTSITFNSFNGMPRKCYFRTFVDHRRSIGKIPDYFEEEHDKKYDVNKQMLKTAFGHGGHWSTVFSTGLMGIIVEFPGIILRCISRDEAALVVAQKGLYENASNSAHVTAHLSILAAIHDVSKLLVKELTSWVCSYEFDLVPWISPWIRFAAYNLSWVALEAATEFAISLIQTLLINDSRVIYEFHNLVVIDALAKLAARPGSLESLKQLVEVARNPAAFSAVSVVKEG</sequence>
<dbReference type="CDD" id="cd20710">
    <property type="entry name" value="NOT1_connector"/>
    <property type="match status" value="1"/>
</dbReference>
<dbReference type="InterPro" id="IPR040398">
    <property type="entry name" value="Not1"/>
</dbReference>
<dbReference type="OrthoDB" id="1741967at2759"/>
<dbReference type="PANTHER" id="PTHR13162">
    <property type="entry name" value="CCR4-NOT TRANSCRIPTION COMPLEX"/>
    <property type="match status" value="1"/>
</dbReference>
<dbReference type="Pfam" id="PF16415">
    <property type="entry name" value="CNOT1_CAF1_bind"/>
    <property type="match status" value="1"/>
</dbReference>
<dbReference type="Pfam" id="PF25097">
    <property type="entry name" value="ARM_Cnot1"/>
    <property type="match status" value="2"/>
</dbReference>
<evidence type="ECO:0000256" key="1">
    <source>
        <dbReference type="SAM" id="Phobius"/>
    </source>
</evidence>
<reference evidence="4 5" key="1">
    <citation type="submission" date="2019-07" db="EMBL/GenBank/DDBJ databases">
        <title>De Novo Assembly of kiwifruit Actinidia rufa.</title>
        <authorList>
            <person name="Sugita-Konishi S."/>
            <person name="Sato K."/>
            <person name="Mori E."/>
            <person name="Abe Y."/>
            <person name="Kisaki G."/>
            <person name="Hamano K."/>
            <person name="Suezawa K."/>
            <person name="Otani M."/>
            <person name="Fukuda T."/>
            <person name="Manabe T."/>
            <person name="Gomi K."/>
            <person name="Tabuchi M."/>
            <person name="Akimitsu K."/>
            <person name="Kataoka I."/>
        </authorList>
    </citation>
    <scope>NUCLEOTIDE SEQUENCE [LARGE SCALE GENOMIC DNA]</scope>
    <source>
        <strain evidence="5">cv. Fuchu</strain>
    </source>
</reference>
<comment type="caution">
    <text evidence="4">The sequence shown here is derived from an EMBL/GenBank/DDBJ whole genome shotgun (WGS) entry which is preliminary data.</text>
</comment>
<evidence type="ECO:0000313" key="5">
    <source>
        <dbReference type="Proteomes" id="UP000585474"/>
    </source>
</evidence>
<evidence type="ECO:0000259" key="3">
    <source>
        <dbReference type="Pfam" id="PF25097"/>
    </source>
</evidence>
<evidence type="ECO:0000259" key="2">
    <source>
        <dbReference type="Pfam" id="PF16415"/>
    </source>
</evidence>
<evidence type="ECO:0000313" key="4">
    <source>
        <dbReference type="EMBL" id="GFZ00403.1"/>
    </source>
</evidence>
<dbReference type="GO" id="GO:0030015">
    <property type="term" value="C:CCR4-NOT core complex"/>
    <property type="evidence" value="ECO:0007669"/>
    <property type="project" value="InterPro"/>
</dbReference>
<proteinExistence type="predicted"/>
<dbReference type="GO" id="GO:0000288">
    <property type="term" value="P:nuclear-transcribed mRNA catabolic process, deadenylation-dependent decay"/>
    <property type="evidence" value="ECO:0007669"/>
    <property type="project" value="TreeGrafter"/>
</dbReference>
<dbReference type="PANTHER" id="PTHR13162:SF8">
    <property type="entry name" value="CCR4-NOT TRANSCRIPTION COMPLEX SUBUNIT 1"/>
    <property type="match status" value="1"/>
</dbReference>
<feature type="domain" description="CCR4-NOT transcription complex subunit 1-like NOT1 connector" evidence="3">
    <location>
        <begin position="409"/>
        <end position="463"/>
    </location>
</feature>
<feature type="domain" description="CCR4-NOT transcription complex subunit 1 CAF1-binding" evidence="2">
    <location>
        <begin position="6"/>
        <end position="139"/>
    </location>
</feature>
<dbReference type="Gene3D" id="1.25.40.180">
    <property type="match status" value="1"/>
</dbReference>
<keyword evidence="5" id="KW-1185">Reference proteome</keyword>
<protein>
    <submittedName>
        <fullName evidence="4">Transcription regulator</fullName>
    </submittedName>
</protein>